<evidence type="ECO:0000313" key="3">
    <source>
        <dbReference type="EMBL" id="MDL4936512.1"/>
    </source>
</evidence>
<evidence type="ECO:0000313" key="4">
    <source>
        <dbReference type="EMBL" id="MDT2691585.1"/>
    </source>
</evidence>
<protein>
    <submittedName>
        <fullName evidence="5">Uncharacterized protein</fullName>
    </submittedName>
</protein>
<dbReference type="AlphaFoldDB" id="A0A1L8U1J5"/>
<evidence type="ECO:0000313" key="9">
    <source>
        <dbReference type="Proteomes" id="UP000439965"/>
    </source>
</evidence>
<name>A0A1L8U1J5_ENTGA</name>
<keyword evidence="1" id="KW-0812">Transmembrane</keyword>
<keyword evidence="1" id="KW-1133">Transmembrane helix</keyword>
<reference evidence="6 10" key="3">
    <citation type="submission" date="2020-03" db="EMBL/GenBank/DDBJ databases">
        <title>Characterization of ganglioside-mimicking enterococci.</title>
        <authorList>
            <person name="Patry R.T."/>
            <person name="Nothaft H."/>
            <person name="Bridger R."/>
            <person name="Shajahan A."/>
            <person name="Huynh S."/>
            <person name="Sanchez S."/>
            <person name="Azadi P."/>
            <person name="Cooper K."/>
            <person name="Miller W.G."/>
            <person name="Parker C.T."/>
            <person name="Wells L."/>
            <person name="Szymanski C.M."/>
        </authorList>
    </citation>
    <scope>NUCLEOTIDE SEQUENCE [LARGE SCALE GENOMIC DNA]</scope>
    <source>
        <strain evidence="6 10">EGM181</strain>
    </source>
</reference>
<reference evidence="2 11" key="4">
    <citation type="submission" date="2020-06" db="EMBL/GenBank/DDBJ databases">
        <title>Crossreactivity between MHC class I-restricted antigens from cancer cells and an enterococcal bacteriophage.</title>
        <authorList>
            <person name="Fluckiger A."/>
            <person name="Daillere R."/>
            <person name="Sassi M."/>
            <person name="Cattoir V."/>
            <person name="Kroemer G."/>
            <person name="Zitvogel L."/>
        </authorList>
    </citation>
    <scope>NUCLEOTIDE SEQUENCE [LARGE SCALE GENOMIC DNA]</scope>
    <source>
        <strain evidence="2 11">EG4</strain>
    </source>
</reference>
<evidence type="ECO:0000313" key="12">
    <source>
        <dbReference type="Proteomes" id="UP001241571"/>
    </source>
</evidence>
<reference evidence="4" key="5">
    <citation type="submission" date="2023-03" db="EMBL/GenBank/DDBJ databases">
        <authorList>
            <person name="Shen W."/>
            <person name="Cai J."/>
        </authorList>
    </citation>
    <scope>NUCLEOTIDE SEQUENCE</scope>
    <source>
        <strain evidence="4">K69-2</strain>
    </source>
</reference>
<dbReference type="EMBL" id="JABXJK010000034">
    <property type="protein sequence ID" value="MBA0972349.1"/>
    <property type="molecule type" value="Genomic_DNA"/>
</dbReference>
<accession>A0A1L8U1J5</accession>
<organism evidence="5 9">
    <name type="scientific">Enterococcus gallinarum</name>
    <dbReference type="NCBI Taxonomy" id="1353"/>
    <lineage>
        <taxon>Bacteria</taxon>
        <taxon>Bacillati</taxon>
        <taxon>Bacillota</taxon>
        <taxon>Bacilli</taxon>
        <taxon>Lactobacillales</taxon>
        <taxon>Enterococcaceae</taxon>
        <taxon>Enterococcus</taxon>
    </lineage>
</organism>
<dbReference type="EMBL" id="JARPZN010000016">
    <property type="protein sequence ID" value="MDT2691585.1"/>
    <property type="molecule type" value="Genomic_DNA"/>
</dbReference>
<dbReference type="GeneID" id="93222644"/>
<dbReference type="Proteomes" id="UP000571857">
    <property type="component" value="Unassembled WGS sequence"/>
</dbReference>
<feature type="transmembrane region" description="Helical" evidence="1">
    <location>
        <begin position="7"/>
        <end position="31"/>
    </location>
</feature>
<evidence type="ECO:0000256" key="1">
    <source>
        <dbReference type="SAM" id="Phobius"/>
    </source>
</evidence>
<evidence type="ECO:0000313" key="10">
    <source>
        <dbReference type="Proteomes" id="UP000516696"/>
    </source>
</evidence>
<evidence type="ECO:0000313" key="8">
    <source>
        <dbReference type="Proteomes" id="UP000254807"/>
    </source>
</evidence>
<dbReference type="Proteomes" id="UP000439965">
    <property type="component" value="Unassembled WGS sequence"/>
</dbReference>
<evidence type="ECO:0000313" key="7">
    <source>
        <dbReference type="EMBL" id="STD83782.1"/>
    </source>
</evidence>
<dbReference type="EMBL" id="CP050485">
    <property type="protein sequence ID" value="QOG25823.1"/>
    <property type="molecule type" value="Genomic_DNA"/>
</dbReference>
<reference evidence="3 12" key="6">
    <citation type="submission" date="2023-06" db="EMBL/GenBank/DDBJ databases">
        <title>Acute promotion of culturable opportunistic pathogens and persistent increase of antibiotic resistance following antibiotic exposure in mouse gut microbiota.</title>
        <authorList>
            <person name="Li L."/>
            <person name="Wang B."/>
            <person name="Sun Y."/>
            <person name="Wang M."/>
            <person name="Xu H."/>
        </authorList>
    </citation>
    <scope>NUCLEOTIDE SEQUENCE [LARGE SCALE GENOMIC DNA]</scope>
    <source>
        <strain evidence="3 12">CRI2_2</strain>
    </source>
</reference>
<reference evidence="5 9" key="2">
    <citation type="submission" date="2019-04" db="EMBL/GenBank/DDBJ databases">
        <title>Step-wise assembly of the neonatal virome modulated by breast feeding.</title>
        <authorList>
            <person name="Liang G."/>
            <person name="Bushman F."/>
        </authorList>
    </citation>
    <scope>NUCLEOTIDE SEQUENCE [LARGE SCALE GENOMIC DNA]</scope>
    <source>
        <strain evidence="5 9">E3404</strain>
    </source>
</reference>
<dbReference type="EMBL" id="UFYW01000001">
    <property type="protein sequence ID" value="STD83782.1"/>
    <property type="molecule type" value="Genomic_DNA"/>
</dbReference>
<dbReference type="Proteomes" id="UP000516696">
    <property type="component" value="Chromosome"/>
</dbReference>
<reference evidence="7 8" key="1">
    <citation type="submission" date="2018-06" db="EMBL/GenBank/DDBJ databases">
        <authorList>
            <consortium name="Pathogen Informatics"/>
            <person name="Doyle S."/>
        </authorList>
    </citation>
    <scope>NUCLEOTIDE SEQUENCE [LARGE SCALE GENOMIC DNA]</scope>
    <source>
        <strain evidence="7 8">NCTC12360</strain>
    </source>
</reference>
<dbReference type="EMBL" id="JASUBT010000008">
    <property type="protein sequence ID" value="MDL4936512.1"/>
    <property type="molecule type" value="Genomic_DNA"/>
</dbReference>
<proteinExistence type="predicted"/>
<dbReference type="RefSeq" id="WP_003129262.1">
    <property type="nucleotide sequence ID" value="NZ_BSYC01000001.1"/>
</dbReference>
<evidence type="ECO:0000313" key="6">
    <source>
        <dbReference type="EMBL" id="QOG25823.1"/>
    </source>
</evidence>
<evidence type="ECO:0000313" key="2">
    <source>
        <dbReference type="EMBL" id="MBA0972349.1"/>
    </source>
</evidence>
<evidence type="ECO:0000313" key="11">
    <source>
        <dbReference type="Proteomes" id="UP000571857"/>
    </source>
</evidence>
<keyword evidence="1" id="KW-0472">Membrane</keyword>
<sequence>MNTQSLLGKIVTVVAVLVLASLLLSLVLGLIGGLIGLIFRFGIPLLLAVLIVRWLTNVRQRPKKYYN</sequence>
<dbReference type="Proteomes" id="UP001183682">
    <property type="component" value="Unassembled WGS sequence"/>
</dbReference>
<dbReference type="Proteomes" id="UP000254807">
    <property type="component" value="Unassembled WGS sequence"/>
</dbReference>
<keyword evidence="8" id="KW-1185">Reference proteome</keyword>
<gene>
    <name evidence="6" type="ORF">EGM181_00235</name>
    <name evidence="5" type="ORF">GTI89_13805</name>
    <name evidence="2" type="ORF">HWH42_07105</name>
    <name evidence="7" type="ORF">NCTC12360_02268</name>
    <name evidence="4" type="ORF">P7E30_15510</name>
    <name evidence="3" type="ORF">QRX88_12360</name>
</gene>
<dbReference type="EMBL" id="WVTI01000015">
    <property type="protein sequence ID" value="MXS27130.1"/>
    <property type="molecule type" value="Genomic_DNA"/>
</dbReference>
<dbReference type="Proteomes" id="UP001241571">
    <property type="component" value="Unassembled WGS sequence"/>
</dbReference>
<feature type="transmembrane region" description="Helical" evidence="1">
    <location>
        <begin position="37"/>
        <end position="56"/>
    </location>
</feature>
<evidence type="ECO:0000313" key="5">
    <source>
        <dbReference type="EMBL" id="MXS27130.1"/>
    </source>
</evidence>